<dbReference type="Proteomes" id="UP000006443">
    <property type="component" value="Unassembled WGS sequence"/>
</dbReference>
<feature type="region of interest" description="Disordered" evidence="1">
    <location>
        <begin position="31"/>
        <end position="71"/>
    </location>
</feature>
<feature type="region of interest" description="Disordered" evidence="1">
    <location>
        <begin position="429"/>
        <end position="448"/>
    </location>
</feature>
<evidence type="ECO:0000259" key="2">
    <source>
        <dbReference type="Pfam" id="PF13200"/>
    </source>
</evidence>
<evidence type="ECO:0000313" key="3">
    <source>
        <dbReference type="EMBL" id="EEG76839.1"/>
    </source>
</evidence>
<dbReference type="InterPro" id="IPR025275">
    <property type="entry name" value="DUF4015"/>
</dbReference>
<keyword evidence="4" id="KW-1185">Reference proteome</keyword>
<evidence type="ECO:0000313" key="4">
    <source>
        <dbReference type="Proteomes" id="UP000006443"/>
    </source>
</evidence>
<dbReference type="STRING" id="555088.DealDRAFT_2287"/>
<dbReference type="eggNOG" id="COG1306">
    <property type="taxonomic scope" value="Bacteria"/>
</dbReference>
<proteinExistence type="predicted"/>
<gene>
    <name evidence="3" type="ORF">DealDRAFT_2287</name>
</gene>
<evidence type="ECO:0000256" key="1">
    <source>
        <dbReference type="SAM" id="MobiDB-lite"/>
    </source>
</evidence>
<feature type="compositionally biased region" description="Basic and acidic residues" evidence="1">
    <location>
        <begin position="56"/>
        <end position="71"/>
    </location>
</feature>
<accession>C0GIH8</accession>
<dbReference type="PROSITE" id="PS51257">
    <property type="entry name" value="PROKAR_LIPOPROTEIN"/>
    <property type="match status" value="1"/>
</dbReference>
<dbReference type="Pfam" id="PF13200">
    <property type="entry name" value="DUF4015"/>
    <property type="match status" value="1"/>
</dbReference>
<sequence>MQTGRYILILMVVLLGFSLLFSGCVEETFSRVEDPVEQEEDTEEPEEEGLTEEEERQLAEEARAEERRQREEALKEELGHFFVPLPADEPADNPHVQAKGIYVTGNTAGGTGRFAELLDLLDNTELNTMVIDVKNDHGLMTYNSEIEIVKEVGANRATPIRDISALMETLNEHDVYPIARVVVFRDPHLPEKQPDWAIQKKDGSGVWRDRSGYGWVNPYDKNVWDYNIAIAKEAALHGFREIQFDYVRFPENARRVDEEANFPGSEGKERDEAIEAFLAYAREELAEYNVHISADVFGVISTSWGDSDRIGQSWERIAPLTEIISPMIYPSHYGPGYFGFAVPDANPGGTVTRALEDALKRNAPLENPGIIRPWLQSFTATWVRGHIRYGAEQVREQIDAALELGIDEYLIWNAANRYHKDAFLPADKAAQREEAKKSERREAGHDQLGRTAEEALKDYLEAMRRTRWREAYAWQSTTNTMDHTEFREWIDSHTASLEDYEITNQSSAGDNVEFTLSAELKFSEGNLSLENSKFQVLQENGVWRVRPDNEFLEILTKDNGIND</sequence>
<feature type="domain" description="DUF4015" evidence="2">
    <location>
        <begin position="100"/>
        <end position="418"/>
    </location>
</feature>
<dbReference type="Gene3D" id="3.20.20.80">
    <property type="entry name" value="Glycosidases"/>
    <property type="match status" value="1"/>
</dbReference>
<reference evidence="3 4" key="1">
    <citation type="submission" date="2009-02" db="EMBL/GenBank/DDBJ databases">
        <title>Sequencing of the draft genome and assembly of Dethiobacter alkaliphilus AHT 1.</title>
        <authorList>
            <consortium name="US DOE Joint Genome Institute (JGI-PGF)"/>
            <person name="Lucas S."/>
            <person name="Copeland A."/>
            <person name="Lapidus A."/>
            <person name="Glavina del Rio T."/>
            <person name="Dalin E."/>
            <person name="Tice H."/>
            <person name="Bruce D."/>
            <person name="Goodwin L."/>
            <person name="Pitluck S."/>
            <person name="Larimer F."/>
            <person name="Land M.L."/>
            <person name="Hauser L."/>
            <person name="Muyzer G."/>
        </authorList>
    </citation>
    <scope>NUCLEOTIDE SEQUENCE [LARGE SCALE GENOMIC DNA]</scope>
    <source>
        <strain evidence="3 4">AHT 1</strain>
    </source>
</reference>
<dbReference type="EMBL" id="ACJM01000012">
    <property type="protein sequence ID" value="EEG76839.1"/>
    <property type="molecule type" value="Genomic_DNA"/>
</dbReference>
<feature type="compositionally biased region" description="Acidic residues" evidence="1">
    <location>
        <begin position="35"/>
        <end position="55"/>
    </location>
</feature>
<dbReference type="RefSeq" id="WP_008517534.1">
    <property type="nucleotide sequence ID" value="NZ_ACJM01000012.1"/>
</dbReference>
<protein>
    <recommendedName>
        <fullName evidence="2">DUF4015 domain-containing protein</fullName>
    </recommendedName>
</protein>
<organism evidence="3 4">
    <name type="scientific">Dethiobacter alkaliphilus AHT 1</name>
    <dbReference type="NCBI Taxonomy" id="555088"/>
    <lineage>
        <taxon>Bacteria</taxon>
        <taxon>Bacillati</taxon>
        <taxon>Bacillota</taxon>
        <taxon>Dethiobacteria</taxon>
        <taxon>Dethiobacterales</taxon>
        <taxon>Dethiobacteraceae</taxon>
        <taxon>Dethiobacter</taxon>
    </lineage>
</organism>
<name>C0GIH8_DETAL</name>
<dbReference type="AlphaFoldDB" id="C0GIH8"/>
<comment type="caution">
    <text evidence="3">The sequence shown here is derived from an EMBL/GenBank/DDBJ whole genome shotgun (WGS) entry which is preliminary data.</text>
</comment>